<evidence type="ECO:0000313" key="2">
    <source>
        <dbReference type="Proteomes" id="UP000283458"/>
    </source>
</evidence>
<reference evidence="1 2" key="1">
    <citation type="submission" date="2018-09" db="EMBL/GenBank/DDBJ databases">
        <authorList>
            <person name="Zhu H."/>
        </authorList>
    </citation>
    <scope>NUCLEOTIDE SEQUENCE [LARGE SCALE GENOMIC DNA]</scope>
    <source>
        <strain evidence="1 2">K2W22B-5</strain>
    </source>
</reference>
<keyword evidence="2" id="KW-1185">Reference proteome</keyword>
<dbReference type="Proteomes" id="UP000283458">
    <property type="component" value="Unassembled WGS sequence"/>
</dbReference>
<evidence type="ECO:0000313" key="1">
    <source>
        <dbReference type="EMBL" id="RJF78483.1"/>
    </source>
</evidence>
<dbReference type="RefSeq" id="WP_119833616.1">
    <property type="nucleotide sequence ID" value="NZ_QYUL01000004.1"/>
</dbReference>
<sequence>MTKRKDGANGTGGAQAGGSFAGTPADRLVRLWRTADQRFGLLLDEVLDAGRQPVIEAALGKLREDEQYNFLDEVEAIAESIQRTDSYGDLSTVTLFWLAVEVDGDLSEPPAVEVIERGLDASGLLENAADTKLLPLWLDPEPLSYLEAADRRALLNRLLASVDDATAYARQQDLIAPIAGPSPRFVAVVGLVEESGDGMPGGETLPDPLNFGLDSVPDPELDPVEEARVREALEHFAEQVKAADPRVRRCEPIGGLNDLLDFTADAEWQADSGLDEVADFLDVASNETADGIVDASVADTGAGLHVRAMDSDGRMLDDRLFTLDGEAVEAAMALLKRRCRRVVTG</sequence>
<proteinExistence type="predicted"/>
<name>A0A418VQE2_9PROT</name>
<accession>A0A418VQE2</accession>
<dbReference type="EMBL" id="QYUL01000004">
    <property type="protein sequence ID" value="RJF78483.1"/>
    <property type="molecule type" value="Genomic_DNA"/>
</dbReference>
<comment type="caution">
    <text evidence="1">The sequence shown here is derived from an EMBL/GenBank/DDBJ whole genome shotgun (WGS) entry which is preliminary data.</text>
</comment>
<organism evidence="1 2">
    <name type="scientific">Azospirillum cavernae</name>
    <dbReference type="NCBI Taxonomy" id="2320860"/>
    <lineage>
        <taxon>Bacteria</taxon>
        <taxon>Pseudomonadati</taxon>
        <taxon>Pseudomonadota</taxon>
        <taxon>Alphaproteobacteria</taxon>
        <taxon>Rhodospirillales</taxon>
        <taxon>Azospirillaceae</taxon>
        <taxon>Azospirillum</taxon>
    </lineage>
</organism>
<protein>
    <submittedName>
        <fullName evidence="1">Uncharacterized protein</fullName>
    </submittedName>
</protein>
<dbReference type="OrthoDB" id="7296770at2"/>
<gene>
    <name evidence="1" type="ORF">D3877_24345</name>
</gene>
<dbReference type="AlphaFoldDB" id="A0A418VQE2"/>